<organism evidence="9 10">
    <name type="scientific">Araneus ventricosus</name>
    <name type="common">Orbweaver spider</name>
    <name type="synonym">Epeira ventricosa</name>
    <dbReference type="NCBI Taxonomy" id="182803"/>
    <lineage>
        <taxon>Eukaryota</taxon>
        <taxon>Metazoa</taxon>
        <taxon>Ecdysozoa</taxon>
        <taxon>Arthropoda</taxon>
        <taxon>Chelicerata</taxon>
        <taxon>Arachnida</taxon>
        <taxon>Araneae</taxon>
        <taxon>Araneomorphae</taxon>
        <taxon>Entelegynae</taxon>
        <taxon>Araneoidea</taxon>
        <taxon>Araneidae</taxon>
        <taxon>Araneus</taxon>
    </lineage>
</organism>
<accession>A0A4Y2IUM8</accession>
<dbReference type="PROSITE" id="PS00640">
    <property type="entry name" value="THIOL_PROTEASE_ASN"/>
    <property type="match status" value="1"/>
</dbReference>
<keyword evidence="3" id="KW-0378">Hydrolase</keyword>
<evidence type="ECO:0000256" key="5">
    <source>
        <dbReference type="ARBA" id="ARBA00023145"/>
    </source>
</evidence>
<dbReference type="PROSITE" id="PS00639">
    <property type="entry name" value="THIOL_PROTEASE_HIS"/>
    <property type="match status" value="1"/>
</dbReference>
<dbReference type="InterPro" id="IPR000169">
    <property type="entry name" value="Pept_cys_AS"/>
</dbReference>
<dbReference type="Pfam" id="PF00112">
    <property type="entry name" value="Peptidase_C1"/>
    <property type="match status" value="1"/>
</dbReference>
<feature type="domain" description="Peptidase C1A papain C-terminal" evidence="7">
    <location>
        <begin position="87"/>
        <end position="303"/>
    </location>
</feature>
<evidence type="ECO:0000256" key="4">
    <source>
        <dbReference type="ARBA" id="ARBA00022807"/>
    </source>
</evidence>
<dbReference type="SMART" id="SM00848">
    <property type="entry name" value="Inhibitor_I29"/>
    <property type="match status" value="1"/>
</dbReference>
<evidence type="ECO:0000313" key="9">
    <source>
        <dbReference type="EMBL" id="GBM81370.1"/>
    </source>
</evidence>
<dbReference type="InterPro" id="IPR025661">
    <property type="entry name" value="Pept_asp_AS"/>
</dbReference>
<evidence type="ECO:0000256" key="1">
    <source>
        <dbReference type="ARBA" id="ARBA00008455"/>
    </source>
</evidence>
<dbReference type="InterPro" id="IPR025660">
    <property type="entry name" value="Pept_his_AS"/>
</dbReference>
<proteinExistence type="inferred from homology"/>
<dbReference type="AlphaFoldDB" id="A0A4Y2IUM8"/>
<dbReference type="Gene3D" id="3.90.70.10">
    <property type="entry name" value="Cysteine proteinases"/>
    <property type="match status" value="1"/>
</dbReference>
<name>A0A4Y2IUM8_ARAVE</name>
<comment type="similarity">
    <text evidence="1">Belongs to the peptidase C1 family.</text>
</comment>
<dbReference type="InterPro" id="IPR038765">
    <property type="entry name" value="Papain-like_cys_pep_sf"/>
</dbReference>
<evidence type="ECO:0000256" key="2">
    <source>
        <dbReference type="ARBA" id="ARBA00022670"/>
    </source>
</evidence>
<dbReference type="InterPro" id="IPR000668">
    <property type="entry name" value="Peptidase_C1A_C"/>
</dbReference>
<evidence type="ECO:0000256" key="6">
    <source>
        <dbReference type="ARBA" id="ARBA00023157"/>
    </source>
</evidence>
<dbReference type="EMBL" id="BGPR01002940">
    <property type="protein sequence ID" value="GBM81370.1"/>
    <property type="molecule type" value="Genomic_DNA"/>
</dbReference>
<dbReference type="CDD" id="cd02248">
    <property type="entry name" value="Peptidase_C1A"/>
    <property type="match status" value="1"/>
</dbReference>
<dbReference type="InterPro" id="IPR013201">
    <property type="entry name" value="Prot_inhib_I29"/>
</dbReference>
<dbReference type="FunFam" id="3.90.70.10:FF:000006">
    <property type="entry name" value="Cathepsin S"/>
    <property type="match status" value="1"/>
</dbReference>
<dbReference type="GO" id="GO:0008234">
    <property type="term" value="F:cysteine-type peptidase activity"/>
    <property type="evidence" value="ECO:0007669"/>
    <property type="project" value="UniProtKB-KW"/>
</dbReference>
<dbReference type="SMART" id="SM00645">
    <property type="entry name" value="Pept_C1"/>
    <property type="match status" value="1"/>
</dbReference>
<dbReference type="OrthoDB" id="10253408at2759"/>
<keyword evidence="2" id="KW-0645">Protease</keyword>
<dbReference type="InterPro" id="IPR013128">
    <property type="entry name" value="Peptidase_C1A"/>
</dbReference>
<evidence type="ECO:0000259" key="8">
    <source>
        <dbReference type="SMART" id="SM00848"/>
    </source>
</evidence>
<dbReference type="Pfam" id="PF08246">
    <property type="entry name" value="Inhibitor_I29"/>
    <property type="match status" value="1"/>
</dbReference>
<dbReference type="Proteomes" id="UP000499080">
    <property type="component" value="Unassembled WGS sequence"/>
</dbReference>
<keyword evidence="4" id="KW-0788">Thiol protease</keyword>
<reference evidence="9 10" key="1">
    <citation type="journal article" date="2019" name="Sci. Rep.">
        <title>Orb-weaving spider Araneus ventricosus genome elucidates the spidroin gene catalogue.</title>
        <authorList>
            <person name="Kono N."/>
            <person name="Nakamura H."/>
            <person name="Ohtoshi R."/>
            <person name="Moran D.A.P."/>
            <person name="Shinohara A."/>
            <person name="Yoshida Y."/>
            <person name="Fujiwara M."/>
            <person name="Mori M."/>
            <person name="Tomita M."/>
            <person name="Arakawa K."/>
        </authorList>
    </citation>
    <scope>NUCLEOTIDE SEQUENCE [LARGE SCALE GENOMIC DNA]</scope>
</reference>
<dbReference type="InterPro" id="IPR039417">
    <property type="entry name" value="Peptidase_C1A_papain-like"/>
</dbReference>
<evidence type="ECO:0000313" key="10">
    <source>
        <dbReference type="Proteomes" id="UP000499080"/>
    </source>
</evidence>
<dbReference type="SUPFAM" id="SSF54001">
    <property type="entry name" value="Cysteine proteinases"/>
    <property type="match status" value="1"/>
</dbReference>
<keyword evidence="10" id="KW-1185">Reference proteome</keyword>
<dbReference type="PRINTS" id="PR00705">
    <property type="entry name" value="PAPAIN"/>
</dbReference>
<evidence type="ECO:0000259" key="7">
    <source>
        <dbReference type="SMART" id="SM00645"/>
    </source>
</evidence>
<keyword evidence="6" id="KW-1015">Disulfide bond</keyword>
<sequence>MLIRKLFNKSYNQYEDSARRLIWESNVADVVRHNLDADLGLHSYKRGINKYSDMSKEEMSNKMNCLKRGENFLSSGSAWLPPMNADIPDKVDWREKGFVTEVKDQGRCGSCWAFSATGSLEGQHKRKAGKLVSLSEQNLVDCSHKQGNDGCEGGWMDQAFQYVKINNGIDTEKSYPYEGTDDKCHFKKSDIGATCTGYVDIPYGDEEALKTAVATVGPISVAINAGGSFVDYESGIYSPHECDGDIKSLSHGVLVVGYGSESGKDYWIVKNSWGDNWGEKGFIRMIRNSNNKCGIATRASYPLM</sequence>
<dbReference type="PROSITE" id="PS00139">
    <property type="entry name" value="THIOL_PROTEASE_CYS"/>
    <property type="match status" value="1"/>
</dbReference>
<protein>
    <submittedName>
        <fullName evidence="9">Cathepsin L</fullName>
    </submittedName>
</protein>
<gene>
    <name evidence="9" type="primary">CATL_1</name>
    <name evidence="9" type="ORF">AVEN_50827_1</name>
</gene>
<feature type="domain" description="Cathepsin propeptide inhibitor" evidence="8">
    <location>
        <begin position="4"/>
        <end position="59"/>
    </location>
</feature>
<keyword evidence="5" id="KW-0865">Zymogen</keyword>
<dbReference type="PANTHER" id="PTHR12411">
    <property type="entry name" value="CYSTEINE PROTEASE FAMILY C1-RELATED"/>
    <property type="match status" value="1"/>
</dbReference>
<dbReference type="GO" id="GO:0006508">
    <property type="term" value="P:proteolysis"/>
    <property type="evidence" value="ECO:0007669"/>
    <property type="project" value="UniProtKB-KW"/>
</dbReference>
<evidence type="ECO:0000256" key="3">
    <source>
        <dbReference type="ARBA" id="ARBA00022801"/>
    </source>
</evidence>
<comment type="caution">
    <text evidence="9">The sequence shown here is derived from an EMBL/GenBank/DDBJ whole genome shotgun (WGS) entry which is preliminary data.</text>
</comment>